<sequence>MISREGHRVIDSALTDLAIQPWATPKRSDLVERLIHKGADGCQQNLFQDGKARNAECARQIYGYPIGLLNPEPRSNRIYVFPPVASDKWRHPPGMSAEEFADLHSMKNLAQCGDETWDHMQVITHRFTYFPGLGLPENGISTLRASAERRHRNHKFDIVTTRNGHVGDHDFSPVRTTGIKGLYADLTQEDVVGQPVLIRQFQNGDFAPYSTRSEDTIMASANLLRQGRQIVPDNTFFADCRDSDIAVFAAWISHRRFHAYTLLMFYTFTITSGEQLVAEVKKHHPDPQWKTLVKLVLNLYPSELVTLARRYGMPAGSVEDLVAVGKKLLTGLSEAGVRLFALLTMCSGIDPAEIEAEDMLDEEVQRAVFAELAIVKVVEWARTYSGFPNLKIGSGTRAYDVSIPQADSTREFYTYNLKTGDLVHGRPYVFFERSRRCTLLQVGQKRLSDRISCARMNLRKRTSIVAELKRTPLMGSVTQGLTLCRRQKKNRSVSGIERRMLNHLSDELYSFFGDGKFPRLYNCSRSSQCNVTDSPPIQIVNWSSSAWLSKTIISGKAHSRLFNLIWKQKPPSGSETSSTALSNSAHLLASIEAKECDDDMLAWAYPAAILSFPTQLRRSAVSIGGVPYSTMRAQQGYRREDKEFGSVVGKRGIAT</sequence>
<organism evidence="1 2">
    <name type="scientific">Boletus reticuloceps</name>
    <dbReference type="NCBI Taxonomy" id="495285"/>
    <lineage>
        <taxon>Eukaryota</taxon>
        <taxon>Fungi</taxon>
        <taxon>Dikarya</taxon>
        <taxon>Basidiomycota</taxon>
        <taxon>Agaricomycotina</taxon>
        <taxon>Agaricomycetes</taxon>
        <taxon>Agaricomycetidae</taxon>
        <taxon>Boletales</taxon>
        <taxon>Boletineae</taxon>
        <taxon>Boletaceae</taxon>
        <taxon>Boletoideae</taxon>
        <taxon>Boletus</taxon>
    </lineage>
</organism>
<dbReference type="AlphaFoldDB" id="A0A8I3A4C8"/>
<keyword evidence="2" id="KW-1185">Reference proteome</keyword>
<name>A0A8I3A4C8_9AGAM</name>
<evidence type="ECO:0000313" key="2">
    <source>
        <dbReference type="Proteomes" id="UP000683000"/>
    </source>
</evidence>
<dbReference type="OrthoDB" id="10374495at2759"/>
<reference evidence="1" key="1">
    <citation type="submission" date="2021-03" db="EMBL/GenBank/DDBJ databases">
        <title>Evolutionary innovations through gain and loss of genes in the ectomycorrhizal Boletales.</title>
        <authorList>
            <person name="Wu G."/>
            <person name="Miyauchi S."/>
            <person name="Morin E."/>
            <person name="Yang Z.-L."/>
            <person name="Xu J."/>
            <person name="Martin F.M."/>
        </authorList>
    </citation>
    <scope>NUCLEOTIDE SEQUENCE</scope>
    <source>
        <strain evidence="1">BR01</strain>
    </source>
</reference>
<comment type="caution">
    <text evidence="1">The sequence shown here is derived from an EMBL/GenBank/DDBJ whole genome shotgun (WGS) entry which is preliminary data.</text>
</comment>
<protein>
    <submittedName>
        <fullName evidence="1">Uncharacterized protein</fullName>
    </submittedName>
</protein>
<proteinExistence type="predicted"/>
<dbReference type="EMBL" id="JAGFBS010000039">
    <property type="protein sequence ID" value="KAG6371153.1"/>
    <property type="molecule type" value="Genomic_DNA"/>
</dbReference>
<accession>A0A8I3A4C8</accession>
<dbReference type="Proteomes" id="UP000683000">
    <property type="component" value="Unassembled WGS sequence"/>
</dbReference>
<gene>
    <name evidence="1" type="ORF">JVT61DRAFT_9925</name>
</gene>
<evidence type="ECO:0000313" key="1">
    <source>
        <dbReference type="EMBL" id="KAG6371153.1"/>
    </source>
</evidence>